<protein>
    <recommendedName>
        <fullName evidence="1">MaoC-like domain-containing protein</fullName>
    </recommendedName>
</protein>
<dbReference type="Pfam" id="PF01575">
    <property type="entry name" value="MaoC_dehydratas"/>
    <property type="match status" value="1"/>
</dbReference>
<dbReference type="STRING" id="1670800.BSQ44_21970"/>
<name>A0A1L3SWD5_9HYPH</name>
<dbReference type="InterPro" id="IPR002539">
    <property type="entry name" value="MaoC-like_dom"/>
</dbReference>
<reference evidence="3" key="1">
    <citation type="submission" date="2016-11" db="EMBL/GenBank/DDBJ databases">
        <title>Mesorhizobium oceanicum sp. nov., isolated from deep seawater in South China Sea.</title>
        <authorList>
            <person name="Fu G.-Y."/>
        </authorList>
    </citation>
    <scope>NUCLEOTIDE SEQUENCE [LARGE SCALE GENOMIC DNA]</scope>
    <source>
        <strain evidence="3">B7</strain>
    </source>
</reference>
<gene>
    <name evidence="2" type="ORF">BSQ44_21970</name>
</gene>
<proteinExistence type="predicted"/>
<evidence type="ECO:0000313" key="2">
    <source>
        <dbReference type="EMBL" id="APH73746.1"/>
    </source>
</evidence>
<accession>A0A1L3SWD5</accession>
<evidence type="ECO:0000313" key="3">
    <source>
        <dbReference type="Proteomes" id="UP000182840"/>
    </source>
</evidence>
<dbReference type="AlphaFoldDB" id="A0A1L3SWD5"/>
<dbReference type="KEGG" id="meso:BSQ44_21970"/>
<dbReference type="SUPFAM" id="SSF54637">
    <property type="entry name" value="Thioesterase/thiol ester dehydrase-isomerase"/>
    <property type="match status" value="1"/>
</dbReference>
<organism evidence="2 3">
    <name type="scientific">Aquibium oceanicum</name>
    <dbReference type="NCBI Taxonomy" id="1670800"/>
    <lineage>
        <taxon>Bacteria</taxon>
        <taxon>Pseudomonadati</taxon>
        <taxon>Pseudomonadota</taxon>
        <taxon>Alphaproteobacteria</taxon>
        <taxon>Hyphomicrobiales</taxon>
        <taxon>Phyllobacteriaceae</taxon>
        <taxon>Aquibium</taxon>
    </lineage>
</organism>
<feature type="domain" description="MaoC-like" evidence="1">
    <location>
        <begin position="17"/>
        <end position="105"/>
    </location>
</feature>
<sequence length="150" mass="16417">MRFEDVRIGDAETPIEFQFSLTSLVRYAAATWDFHPYHYDTEFVRRFGMPAPVADGQMLGALMARMMMSWGGDDAYLRRLGYRQRQPVFAGETVVFEGRVVSKSAQSGAGLVDAVLTARKTDGTVVISDAAATIELASAALSQQDIRGAS</sequence>
<dbReference type="EMBL" id="CP018171">
    <property type="protein sequence ID" value="APH73746.1"/>
    <property type="molecule type" value="Genomic_DNA"/>
</dbReference>
<dbReference type="Gene3D" id="3.10.129.10">
    <property type="entry name" value="Hotdog Thioesterase"/>
    <property type="match status" value="1"/>
</dbReference>
<dbReference type="Proteomes" id="UP000182840">
    <property type="component" value="Chromosome"/>
</dbReference>
<keyword evidence="3" id="KW-1185">Reference proteome</keyword>
<dbReference type="InterPro" id="IPR029069">
    <property type="entry name" value="HotDog_dom_sf"/>
</dbReference>
<evidence type="ECO:0000259" key="1">
    <source>
        <dbReference type="Pfam" id="PF01575"/>
    </source>
</evidence>